<organism evidence="8 9">
    <name type="scientific">Candidatus Fervidibacter sacchari</name>
    <dbReference type="NCBI Taxonomy" id="1448929"/>
    <lineage>
        <taxon>Bacteria</taxon>
        <taxon>Candidatus Fervidibacterota</taxon>
        <taxon>Candidatus Fervidibacter</taxon>
    </lineage>
</organism>
<keyword evidence="6" id="KW-0411">Iron-sulfur</keyword>
<name>A0ABT2EP21_9BACT</name>
<evidence type="ECO:0000256" key="4">
    <source>
        <dbReference type="ARBA" id="ARBA00022723"/>
    </source>
</evidence>
<reference evidence="8 9" key="1">
    <citation type="submission" date="2022-08" db="EMBL/GenBank/DDBJ databases">
        <title>Bacterial and archaeal communities from various locations to study Microbial Dark Matter (Phase II).</title>
        <authorList>
            <person name="Stepanauskas R."/>
        </authorList>
    </citation>
    <scope>NUCLEOTIDE SEQUENCE [LARGE SCALE GENOMIC DNA]</scope>
    <source>
        <strain evidence="8 9">PD1</strain>
    </source>
</reference>
<feature type="domain" description="Radical SAM core" evidence="7">
    <location>
        <begin position="4"/>
        <end position="228"/>
    </location>
</feature>
<dbReference type="InterPro" id="IPR007197">
    <property type="entry name" value="rSAM"/>
</dbReference>
<protein>
    <submittedName>
        <fullName evidence="8">Radical SAM protein</fullName>
    </submittedName>
</protein>
<dbReference type="EMBL" id="JANUCP010000003">
    <property type="protein sequence ID" value="MCS3919686.1"/>
    <property type="molecule type" value="Genomic_DNA"/>
</dbReference>
<dbReference type="InterPro" id="IPR058240">
    <property type="entry name" value="rSAM_sf"/>
</dbReference>
<gene>
    <name evidence="8" type="ORF">M2350_002099</name>
</gene>
<dbReference type="SUPFAM" id="SSF102114">
    <property type="entry name" value="Radical SAM enzymes"/>
    <property type="match status" value="1"/>
</dbReference>
<dbReference type="Proteomes" id="UP001204798">
    <property type="component" value="Unassembled WGS sequence"/>
</dbReference>
<dbReference type="SFLD" id="SFLDG01386">
    <property type="entry name" value="main_SPASM_domain-containing"/>
    <property type="match status" value="1"/>
</dbReference>
<accession>A0ABT2EP21</accession>
<keyword evidence="9" id="KW-1185">Reference proteome</keyword>
<evidence type="ECO:0000256" key="6">
    <source>
        <dbReference type="ARBA" id="ARBA00023014"/>
    </source>
</evidence>
<proteinExistence type="predicted"/>
<keyword evidence="5" id="KW-0408">Iron</keyword>
<dbReference type="InterPro" id="IPR050377">
    <property type="entry name" value="Radical_SAM_PqqE_MftC-like"/>
</dbReference>
<dbReference type="SFLD" id="SFLDG01067">
    <property type="entry name" value="SPASM/twitch_domain_containing"/>
    <property type="match status" value="1"/>
</dbReference>
<dbReference type="Gene3D" id="3.20.20.70">
    <property type="entry name" value="Aldolase class I"/>
    <property type="match status" value="1"/>
</dbReference>
<dbReference type="RefSeq" id="WP_259096387.1">
    <property type="nucleotide sequence ID" value="NZ_CP130454.1"/>
</dbReference>
<dbReference type="PROSITE" id="PS51918">
    <property type="entry name" value="RADICAL_SAM"/>
    <property type="match status" value="1"/>
</dbReference>
<dbReference type="InterPro" id="IPR017200">
    <property type="entry name" value="PqqE-like"/>
</dbReference>
<evidence type="ECO:0000256" key="3">
    <source>
        <dbReference type="ARBA" id="ARBA00022691"/>
    </source>
</evidence>
<keyword evidence="2" id="KW-0004">4Fe-4S</keyword>
<dbReference type="PIRSF" id="PIRSF037420">
    <property type="entry name" value="PQQ_syn_pqqE"/>
    <property type="match status" value="1"/>
</dbReference>
<dbReference type="SMART" id="SM00729">
    <property type="entry name" value="Elp3"/>
    <property type="match status" value="1"/>
</dbReference>
<dbReference type="PANTHER" id="PTHR11228:SF34">
    <property type="entry name" value="TUNGSTEN-CONTAINING ALDEHYDE FERREDOXIN OXIDOREDUCTASE COFACTOR MODIFYING PROTEIN"/>
    <property type="match status" value="1"/>
</dbReference>
<dbReference type="NCBIfam" id="TIGR04053">
    <property type="entry name" value="TIGR04053 family radical SAM/SPASM domain-containing protein"/>
    <property type="match status" value="1"/>
</dbReference>
<dbReference type="InterPro" id="IPR013785">
    <property type="entry name" value="Aldolase_TIM"/>
</dbReference>
<keyword evidence="4" id="KW-0479">Metal-binding</keyword>
<dbReference type="CDD" id="cd01335">
    <property type="entry name" value="Radical_SAM"/>
    <property type="match status" value="1"/>
</dbReference>
<keyword evidence="3" id="KW-0949">S-adenosyl-L-methionine</keyword>
<comment type="cofactor">
    <cofactor evidence="1">
        <name>[4Fe-4S] cluster</name>
        <dbReference type="ChEBI" id="CHEBI:49883"/>
    </cofactor>
</comment>
<evidence type="ECO:0000313" key="8">
    <source>
        <dbReference type="EMBL" id="MCS3919686.1"/>
    </source>
</evidence>
<evidence type="ECO:0000313" key="9">
    <source>
        <dbReference type="Proteomes" id="UP001204798"/>
    </source>
</evidence>
<dbReference type="Pfam" id="PF04055">
    <property type="entry name" value="Radical_SAM"/>
    <property type="match status" value="1"/>
</dbReference>
<evidence type="ECO:0000256" key="5">
    <source>
        <dbReference type="ARBA" id="ARBA00023004"/>
    </source>
</evidence>
<dbReference type="InterPro" id="IPR006638">
    <property type="entry name" value="Elp3/MiaA/NifB-like_rSAM"/>
</dbReference>
<evidence type="ECO:0000256" key="2">
    <source>
        <dbReference type="ARBA" id="ARBA00022485"/>
    </source>
</evidence>
<evidence type="ECO:0000256" key="1">
    <source>
        <dbReference type="ARBA" id="ARBA00001966"/>
    </source>
</evidence>
<dbReference type="SFLD" id="SFLDS00029">
    <property type="entry name" value="Radical_SAM"/>
    <property type="match status" value="1"/>
</dbReference>
<dbReference type="PANTHER" id="PTHR11228">
    <property type="entry name" value="RADICAL SAM DOMAIN PROTEIN"/>
    <property type="match status" value="1"/>
</dbReference>
<dbReference type="CDD" id="cd21123">
    <property type="entry name" value="SPASM_MftC-like"/>
    <property type="match status" value="1"/>
</dbReference>
<sequence>MDFNQRPFTVIWETTRACDLVCLHCRADAIPDRNPYELTTQEAFRLVDMICEFGQPYPIFILTGGDPMKRPDIFDIVAYATQKGVRVAMTPSATPLVTREAIKRLAEAGLVRLAISLDGSTPEIHDSFRGVQGSFAHTLRILDWCREFGIETQIHTTVTKHSLEDLPKVADMVAKLGIKLWALFFLIAIGRAARPEVRRLNISPHDFERVFNWMYDLSKSAPYDITPREGYHYRRVMLQRRAQELGVPVEELLKEVLEKSLRPTDVVPSKDRPKIVRAPMGVNDGRGVVFISHVGLVQPSGFLPLAGGSVREKPLAEIYRHSPLFVRIRDYSQLKGKCGVCEFKQICGGSRSRAYAVTGDYMRSDPYCIYRPKAWGKSKKEVATTAQT</sequence>
<evidence type="ECO:0000259" key="7">
    <source>
        <dbReference type="PROSITE" id="PS51918"/>
    </source>
</evidence>
<comment type="caution">
    <text evidence="8">The sequence shown here is derived from an EMBL/GenBank/DDBJ whole genome shotgun (WGS) entry which is preliminary data.</text>
</comment>